<accession>A0ACC2RSW2</accession>
<name>A0ACC2RSW2_9FUNG</name>
<keyword evidence="2" id="KW-1185">Reference proteome</keyword>
<gene>
    <name evidence="1" type="ORF">DSO57_1027457</name>
</gene>
<organism evidence="1 2">
    <name type="scientific">Entomophthora muscae</name>
    <dbReference type="NCBI Taxonomy" id="34485"/>
    <lineage>
        <taxon>Eukaryota</taxon>
        <taxon>Fungi</taxon>
        <taxon>Fungi incertae sedis</taxon>
        <taxon>Zoopagomycota</taxon>
        <taxon>Entomophthoromycotina</taxon>
        <taxon>Entomophthoromycetes</taxon>
        <taxon>Entomophthorales</taxon>
        <taxon>Entomophthoraceae</taxon>
        <taxon>Entomophthora</taxon>
    </lineage>
</organism>
<proteinExistence type="predicted"/>
<sequence>MTNPSSWSLATNQDTLGDWWTGTPHPSIDDSEPSDNEAPLILLLLHNISNDSDMDNSDMEDPNAYGYSVLAVSETITVPYKLRSGKTTTTTKTLPEAKEVVSCPYLTQANRSLCLLSLLKKLLRFLTQCSKTSPSCSLFKQSIRSSQASDA</sequence>
<comment type="caution">
    <text evidence="1">The sequence shown here is derived from an EMBL/GenBank/DDBJ whole genome shotgun (WGS) entry which is preliminary data.</text>
</comment>
<dbReference type="EMBL" id="QTSX02006557">
    <property type="protein sequence ID" value="KAJ9053114.1"/>
    <property type="molecule type" value="Genomic_DNA"/>
</dbReference>
<reference evidence="1" key="1">
    <citation type="submission" date="2022-04" db="EMBL/GenBank/DDBJ databases">
        <title>Genome of the entomopathogenic fungus Entomophthora muscae.</title>
        <authorList>
            <person name="Elya C."/>
            <person name="Lovett B.R."/>
            <person name="Lee E."/>
            <person name="Macias A.M."/>
            <person name="Hajek A.E."/>
            <person name="De Bivort B.L."/>
            <person name="Kasson M.T."/>
            <person name="De Fine Licht H.H."/>
            <person name="Stajich J.E."/>
        </authorList>
    </citation>
    <scope>NUCLEOTIDE SEQUENCE</scope>
    <source>
        <strain evidence="1">Berkeley</strain>
    </source>
</reference>
<evidence type="ECO:0000313" key="1">
    <source>
        <dbReference type="EMBL" id="KAJ9053114.1"/>
    </source>
</evidence>
<protein>
    <submittedName>
        <fullName evidence="1">Uncharacterized protein</fullName>
    </submittedName>
</protein>
<dbReference type="Proteomes" id="UP001165960">
    <property type="component" value="Unassembled WGS sequence"/>
</dbReference>
<evidence type="ECO:0000313" key="2">
    <source>
        <dbReference type="Proteomes" id="UP001165960"/>
    </source>
</evidence>